<dbReference type="EMBL" id="LLXJ01000255">
    <property type="protein sequence ID" value="PKC12350.1"/>
    <property type="molecule type" value="Genomic_DNA"/>
</dbReference>
<sequence>MSGICGNNDYLIETRSFFLRISDKLTIYASKIFIIRPFFEFTLHPKLLTQGLRV</sequence>
<dbReference type="AlphaFoldDB" id="A0A2N0PZT3"/>
<gene>
    <name evidence="1" type="ORF">RhiirA5_353097</name>
</gene>
<dbReference type="Proteomes" id="UP000232722">
    <property type="component" value="Unassembled WGS sequence"/>
</dbReference>
<proteinExistence type="predicted"/>
<reference evidence="1 2" key="2">
    <citation type="submission" date="2017-09" db="EMBL/GenBank/DDBJ databases">
        <title>Extensive intraspecific genome diversity in a model arbuscular mycorrhizal fungus.</title>
        <authorList>
            <person name="Chen E.C."/>
            <person name="Morin E."/>
            <person name="Beaudet D."/>
            <person name="Noel J."/>
            <person name="Ndikumana S."/>
            <person name="Charron P."/>
            <person name="St-Onge C."/>
            <person name="Giorgi J."/>
            <person name="Grigoriev I.V."/>
            <person name="Roux C."/>
            <person name="Martin F.M."/>
            <person name="Corradi N."/>
        </authorList>
    </citation>
    <scope>NUCLEOTIDE SEQUENCE [LARGE SCALE GENOMIC DNA]</scope>
    <source>
        <strain evidence="1 2">A5</strain>
    </source>
</reference>
<organism evidence="1 2">
    <name type="scientific">Rhizophagus irregularis</name>
    <dbReference type="NCBI Taxonomy" id="588596"/>
    <lineage>
        <taxon>Eukaryota</taxon>
        <taxon>Fungi</taxon>
        <taxon>Fungi incertae sedis</taxon>
        <taxon>Mucoromycota</taxon>
        <taxon>Glomeromycotina</taxon>
        <taxon>Glomeromycetes</taxon>
        <taxon>Glomerales</taxon>
        <taxon>Glomeraceae</taxon>
        <taxon>Rhizophagus</taxon>
    </lineage>
</organism>
<comment type="caution">
    <text evidence="1">The sequence shown here is derived from an EMBL/GenBank/DDBJ whole genome shotgun (WGS) entry which is preliminary data.</text>
</comment>
<evidence type="ECO:0000313" key="2">
    <source>
        <dbReference type="Proteomes" id="UP000232722"/>
    </source>
</evidence>
<accession>A0A2N0PZT3</accession>
<protein>
    <submittedName>
        <fullName evidence="1">Uncharacterized protein</fullName>
    </submittedName>
</protein>
<name>A0A2N0PZT3_9GLOM</name>
<evidence type="ECO:0000313" key="1">
    <source>
        <dbReference type="EMBL" id="PKC12350.1"/>
    </source>
</evidence>
<reference evidence="1 2" key="1">
    <citation type="submission" date="2016-04" db="EMBL/GenBank/DDBJ databases">
        <title>Genome analyses suggest a sexual origin of heterokaryosis in a supposedly ancient asexual fungus.</title>
        <authorList>
            <person name="Ropars J."/>
            <person name="Sedzielewska K."/>
            <person name="Noel J."/>
            <person name="Charron P."/>
            <person name="Farinelli L."/>
            <person name="Marton T."/>
            <person name="Kruger M."/>
            <person name="Pelin A."/>
            <person name="Brachmann A."/>
            <person name="Corradi N."/>
        </authorList>
    </citation>
    <scope>NUCLEOTIDE SEQUENCE [LARGE SCALE GENOMIC DNA]</scope>
    <source>
        <strain evidence="1 2">A5</strain>
    </source>
</reference>